<dbReference type="Gene3D" id="1.10.260.40">
    <property type="entry name" value="lambda repressor-like DNA-binding domains"/>
    <property type="match status" value="1"/>
</dbReference>
<protein>
    <submittedName>
        <fullName evidence="2">Scr1 family TA system antitoxin-like transcriptional regulator</fullName>
    </submittedName>
</protein>
<dbReference type="SUPFAM" id="SSF47413">
    <property type="entry name" value="lambda repressor-like DNA-binding domains"/>
    <property type="match status" value="1"/>
</dbReference>
<dbReference type="CDD" id="cd00093">
    <property type="entry name" value="HTH_XRE"/>
    <property type="match status" value="1"/>
</dbReference>
<dbReference type="Pfam" id="PF19054">
    <property type="entry name" value="DUF5753"/>
    <property type="match status" value="1"/>
</dbReference>
<organism evidence="2 3">
    <name type="scientific">Streptomyces polygonati</name>
    <dbReference type="NCBI Taxonomy" id="1617087"/>
    <lineage>
        <taxon>Bacteria</taxon>
        <taxon>Bacillati</taxon>
        <taxon>Actinomycetota</taxon>
        <taxon>Actinomycetes</taxon>
        <taxon>Kitasatosporales</taxon>
        <taxon>Streptomycetaceae</taxon>
        <taxon>Streptomyces</taxon>
    </lineage>
</organism>
<dbReference type="InterPro" id="IPR010982">
    <property type="entry name" value="Lambda_DNA-bd_dom_sf"/>
</dbReference>
<dbReference type="InterPro" id="IPR043917">
    <property type="entry name" value="DUF5753"/>
</dbReference>
<dbReference type="InterPro" id="IPR001387">
    <property type="entry name" value="Cro/C1-type_HTH"/>
</dbReference>
<proteinExistence type="predicted"/>
<comment type="caution">
    <text evidence="2">The sequence shown here is derived from an EMBL/GenBank/DDBJ whole genome shotgun (WGS) entry which is preliminary data.</text>
</comment>
<sequence>MVGRGRPSARSLLAEELARLREAAGWSLAELAEKTTYDRSYLLKLEKGEKLGSSNAMNALDRAYETGHHLENLWFLAKADVVPGRYRRFMDLETLATVRQQYSVSTIPGLLQTKAYATEVLSLARPLGEERLEEQVAARISRQDVLYGEQPQHFRALLDESAIRRPTRDPAAWLEQLHRLVEDAQRPNISVQIVPFKAGLHHLLGGSLTLLWLRGGKTVAYLESSKTGDLIEEPEDVEQLKLSYDLLRDAALPPGASLDLIRQAMEDRTSCLPPDLT</sequence>
<evidence type="ECO:0000313" key="2">
    <source>
        <dbReference type="EMBL" id="MFC4032752.1"/>
    </source>
</evidence>
<feature type="domain" description="HTH cro/C1-type" evidence="1">
    <location>
        <begin position="17"/>
        <end position="73"/>
    </location>
</feature>
<dbReference type="SMART" id="SM00530">
    <property type="entry name" value="HTH_XRE"/>
    <property type="match status" value="1"/>
</dbReference>
<dbReference type="RefSeq" id="WP_386429854.1">
    <property type="nucleotide sequence ID" value="NZ_JBHSBB010000010.1"/>
</dbReference>
<keyword evidence="3" id="KW-1185">Reference proteome</keyword>
<dbReference type="Pfam" id="PF13560">
    <property type="entry name" value="HTH_31"/>
    <property type="match status" value="1"/>
</dbReference>
<dbReference type="EMBL" id="JBHSBB010000010">
    <property type="protein sequence ID" value="MFC4032752.1"/>
    <property type="molecule type" value="Genomic_DNA"/>
</dbReference>
<gene>
    <name evidence="2" type="ORF">ACFO3J_14825</name>
</gene>
<accession>A0ABV8HL33</accession>
<evidence type="ECO:0000313" key="3">
    <source>
        <dbReference type="Proteomes" id="UP001595765"/>
    </source>
</evidence>
<dbReference type="Proteomes" id="UP001595765">
    <property type="component" value="Unassembled WGS sequence"/>
</dbReference>
<name>A0ABV8HL33_9ACTN</name>
<reference evidence="3" key="1">
    <citation type="journal article" date="2019" name="Int. J. Syst. Evol. Microbiol.">
        <title>The Global Catalogue of Microorganisms (GCM) 10K type strain sequencing project: providing services to taxonomists for standard genome sequencing and annotation.</title>
        <authorList>
            <consortium name="The Broad Institute Genomics Platform"/>
            <consortium name="The Broad Institute Genome Sequencing Center for Infectious Disease"/>
            <person name="Wu L."/>
            <person name="Ma J."/>
        </authorList>
    </citation>
    <scope>NUCLEOTIDE SEQUENCE [LARGE SCALE GENOMIC DNA]</scope>
    <source>
        <strain evidence="3">CGMCC 4.7237</strain>
    </source>
</reference>
<evidence type="ECO:0000259" key="1">
    <source>
        <dbReference type="PROSITE" id="PS50943"/>
    </source>
</evidence>
<dbReference type="PROSITE" id="PS50943">
    <property type="entry name" value="HTH_CROC1"/>
    <property type="match status" value="1"/>
</dbReference>